<name>G7E1H4_MIXOS</name>
<organism evidence="1 2">
    <name type="scientific">Mixia osmundae (strain CBS 9802 / IAM 14324 / JCM 22182 / KY 12970)</name>
    <dbReference type="NCBI Taxonomy" id="764103"/>
    <lineage>
        <taxon>Eukaryota</taxon>
        <taxon>Fungi</taxon>
        <taxon>Dikarya</taxon>
        <taxon>Basidiomycota</taxon>
        <taxon>Pucciniomycotina</taxon>
        <taxon>Mixiomycetes</taxon>
        <taxon>Mixiales</taxon>
        <taxon>Mixiaceae</taxon>
        <taxon>Mixia</taxon>
    </lineage>
</organism>
<reference evidence="1 2" key="1">
    <citation type="journal article" date="2011" name="J. Gen. Appl. Microbiol.">
        <title>Draft genome sequencing of the enigmatic basidiomycete Mixia osmundae.</title>
        <authorList>
            <person name="Nishida H."/>
            <person name="Nagatsuka Y."/>
            <person name="Sugiyama J."/>
        </authorList>
    </citation>
    <scope>NUCLEOTIDE SEQUENCE [LARGE SCALE GENOMIC DNA]</scope>
    <source>
        <strain evidence="2">CBS 9802 / IAM 14324 / JCM 22182 / KY 12970</strain>
    </source>
</reference>
<dbReference type="OrthoDB" id="3356019at2759"/>
<dbReference type="InParanoid" id="G7E1H4"/>
<sequence>MSGISSAEYARRKDKTQAAYELQVKGAKEGALRWTVYALGLVTAAHFTFPGFARQTLAGKAFLVSSASIFGMVTWADHYLLHYESEQKESERAMRTLAMADIAGAGGVATETEIRRWQERRRAAKPVA</sequence>
<dbReference type="eggNOG" id="ENOG502S9PZ">
    <property type="taxonomic scope" value="Eukaryota"/>
</dbReference>
<evidence type="ECO:0000313" key="2">
    <source>
        <dbReference type="Proteomes" id="UP000009131"/>
    </source>
</evidence>
<dbReference type="OMA" id="LGHYTWP"/>
<dbReference type="EMBL" id="BABT02000106">
    <property type="protein sequence ID" value="GAA96684.1"/>
    <property type="molecule type" value="Genomic_DNA"/>
</dbReference>
<accession>G7E1H4</accession>
<dbReference type="Proteomes" id="UP000009131">
    <property type="component" value="Unassembled WGS sequence"/>
</dbReference>
<dbReference type="RefSeq" id="XP_014565209.1">
    <property type="nucleotide sequence ID" value="XM_014709723.1"/>
</dbReference>
<keyword evidence="2" id="KW-1185">Reference proteome</keyword>
<gene>
    <name evidence="1" type="primary">Mo03355</name>
    <name evidence="1" type="ORF">E5Q_03355</name>
</gene>
<dbReference type="AlphaFoldDB" id="G7E1H4"/>
<evidence type="ECO:0000313" key="1">
    <source>
        <dbReference type="EMBL" id="GAA96684.1"/>
    </source>
</evidence>
<protein>
    <submittedName>
        <fullName evidence="1">Uncharacterized protein</fullName>
    </submittedName>
</protein>
<proteinExistence type="predicted"/>
<comment type="caution">
    <text evidence="1">The sequence shown here is derived from an EMBL/GenBank/DDBJ whole genome shotgun (WGS) entry which is preliminary data.</text>
</comment>
<dbReference type="HOGENOM" id="CLU_101084_1_0_1"/>
<reference evidence="1 2" key="2">
    <citation type="journal article" date="2012" name="Open Biol.">
        <title>Characteristics of nucleosomes and linker DNA regions on the genome of the basidiomycete Mixia osmundae revealed by mono- and dinucleosome mapping.</title>
        <authorList>
            <person name="Nishida H."/>
            <person name="Kondo S."/>
            <person name="Matsumoto T."/>
            <person name="Suzuki Y."/>
            <person name="Yoshikawa H."/>
            <person name="Taylor T.D."/>
            <person name="Sugiyama J."/>
        </authorList>
    </citation>
    <scope>NUCLEOTIDE SEQUENCE [LARGE SCALE GENOMIC DNA]</scope>
    <source>
        <strain evidence="2">CBS 9802 / IAM 14324 / JCM 22182 / KY 12970</strain>
    </source>
</reference>